<comment type="caution">
    <text evidence="1">The sequence shown here is derived from an EMBL/GenBank/DDBJ whole genome shotgun (WGS) entry which is preliminary data.</text>
</comment>
<evidence type="ECO:0000313" key="2">
    <source>
        <dbReference type="Proteomes" id="UP001055879"/>
    </source>
</evidence>
<keyword evidence="2" id="KW-1185">Reference proteome</keyword>
<reference evidence="1 2" key="2">
    <citation type="journal article" date="2022" name="Mol. Ecol. Resour.">
        <title>The genomes of chicory, endive, great burdock and yacon provide insights into Asteraceae paleo-polyploidization history and plant inulin production.</title>
        <authorList>
            <person name="Fan W."/>
            <person name="Wang S."/>
            <person name="Wang H."/>
            <person name="Wang A."/>
            <person name="Jiang F."/>
            <person name="Liu H."/>
            <person name="Zhao H."/>
            <person name="Xu D."/>
            <person name="Zhang Y."/>
        </authorList>
    </citation>
    <scope>NUCLEOTIDE SEQUENCE [LARGE SCALE GENOMIC DNA]</scope>
    <source>
        <strain evidence="2">cv. Niubang</strain>
    </source>
</reference>
<accession>A0ACB8XQZ7</accession>
<evidence type="ECO:0000313" key="1">
    <source>
        <dbReference type="EMBL" id="KAI3672454.1"/>
    </source>
</evidence>
<name>A0ACB8XQZ7_ARCLA</name>
<dbReference type="Proteomes" id="UP001055879">
    <property type="component" value="Linkage Group LG15"/>
</dbReference>
<gene>
    <name evidence="1" type="ORF">L6452_38542</name>
</gene>
<reference evidence="2" key="1">
    <citation type="journal article" date="2022" name="Mol. Ecol. Resour.">
        <title>The genomes of chicory, endive, great burdock and yacon provide insights into Asteraceae palaeo-polyploidization history and plant inulin production.</title>
        <authorList>
            <person name="Fan W."/>
            <person name="Wang S."/>
            <person name="Wang H."/>
            <person name="Wang A."/>
            <person name="Jiang F."/>
            <person name="Liu H."/>
            <person name="Zhao H."/>
            <person name="Xu D."/>
            <person name="Zhang Y."/>
        </authorList>
    </citation>
    <scope>NUCLEOTIDE SEQUENCE [LARGE SCALE GENOMIC DNA]</scope>
    <source>
        <strain evidence="2">cv. Niubang</strain>
    </source>
</reference>
<proteinExistence type="predicted"/>
<sequence length="100" mass="10725">MEKNGPIGDFRKVFDAGVRVKESSPETKVVGVAGSASEHWQIEDQKTPSAASKSPSVVEETSVSSPEIEEVREAKLGEVENQKVRKVKVGQAAGMGQDQD</sequence>
<protein>
    <submittedName>
        <fullName evidence="1">Uncharacterized protein</fullName>
    </submittedName>
</protein>
<organism evidence="1 2">
    <name type="scientific">Arctium lappa</name>
    <name type="common">Greater burdock</name>
    <name type="synonym">Lappa major</name>
    <dbReference type="NCBI Taxonomy" id="4217"/>
    <lineage>
        <taxon>Eukaryota</taxon>
        <taxon>Viridiplantae</taxon>
        <taxon>Streptophyta</taxon>
        <taxon>Embryophyta</taxon>
        <taxon>Tracheophyta</taxon>
        <taxon>Spermatophyta</taxon>
        <taxon>Magnoliopsida</taxon>
        <taxon>eudicotyledons</taxon>
        <taxon>Gunneridae</taxon>
        <taxon>Pentapetalae</taxon>
        <taxon>asterids</taxon>
        <taxon>campanulids</taxon>
        <taxon>Asterales</taxon>
        <taxon>Asteraceae</taxon>
        <taxon>Carduoideae</taxon>
        <taxon>Cardueae</taxon>
        <taxon>Arctiinae</taxon>
        <taxon>Arctium</taxon>
    </lineage>
</organism>
<dbReference type="EMBL" id="CM042061">
    <property type="protein sequence ID" value="KAI3672454.1"/>
    <property type="molecule type" value="Genomic_DNA"/>
</dbReference>